<name>A0A9Q8PIZ5_PASFU</name>
<gene>
    <name evidence="1" type="ORF">CLAFUR5_12367</name>
</gene>
<dbReference type="RefSeq" id="XP_047767633.1">
    <property type="nucleotide sequence ID" value="XM_047911515.1"/>
</dbReference>
<evidence type="ECO:0000313" key="2">
    <source>
        <dbReference type="Proteomes" id="UP000756132"/>
    </source>
</evidence>
<protein>
    <submittedName>
        <fullName evidence="1">Uncharacterized protein</fullName>
    </submittedName>
</protein>
<sequence>MPTVEAIMSSIMLRYFTLIHERDGSTYSTAGSSDGDMLYRAIARQEIGDPTEEQAIKEAVLYWVLHVRSNREHPQRDWYFACEQSFYKATRSELFSALHGPDLAGRLPEVVEVIGQALNIQLTVVNNYTATGKASGFVYCGGSMGGTPCLVLQRPSLSRNSFLYSSLIPDTSGKALVERLQMLKAENHGGLHMRQIGWAHAEDEAGVPSFAQYNEWRFQSPFAPLSLRNPLNRLDVFKVVVNFPRQIRPAIELLKHVLDLAPNQRERAKVTPMCTVHKDS</sequence>
<dbReference type="EMBL" id="CP090172">
    <property type="protein sequence ID" value="UJO23267.1"/>
    <property type="molecule type" value="Genomic_DNA"/>
</dbReference>
<dbReference type="GeneID" id="71992245"/>
<dbReference type="Proteomes" id="UP000756132">
    <property type="component" value="Chromosome 10"/>
</dbReference>
<dbReference type="KEGG" id="ffu:CLAFUR5_12367"/>
<dbReference type="AlphaFoldDB" id="A0A9Q8PIZ5"/>
<evidence type="ECO:0000313" key="1">
    <source>
        <dbReference type="EMBL" id="UJO23267.1"/>
    </source>
</evidence>
<reference evidence="1" key="2">
    <citation type="journal article" date="2022" name="Microb. Genom.">
        <title>A chromosome-scale genome assembly of the tomato pathogen Cladosporium fulvum reveals a compartmentalized genome architecture and the presence of a dispensable chromosome.</title>
        <authorList>
            <person name="Zaccaron A.Z."/>
            <person name="Chen L.H."/>
            <person name="Samaras A."/>
            <person name="Stergiopoulos I."/>
        </authorList>
    </citation>
    <scope>NUCLEOTIDE SEQUENCE</scope>
    <source>
        <strain evidence="1">Race5_Kim</strain>
    </source>
</reference>
<proteinExistence type="predicted"/>
<accession>A0A9Q8PIZ5</accession>
<organism evidence="1 2">
    <name type="scientific">Passalora fulva</name>
    <name type="common">Tomato leaf mold</name>
    <name type="synonym">Cladosporium fulvum</name>
    <dbReference type="NCBI Taxonomy" id="5499"/>
    <lineage>
        <taxon>Eukaryota</taxon>
        <taxon>Fungi</taxon>
        <taxon>Dikarya</taxon>
        <taxon>Ascomycota</taxon>
        <taxon>Pezizomycotina</taxon>
        <taxon>Dothideomycetes</taxon>
        <taxon>Dothideomycetidae</taxon>
        <taxon>Mycosphaerellales</taxon>
        <taxon>Mycosphaerellaceae</taxon>
        <taxon>Fulvia</taxon>
    </lineage>
</organism>
<reference evidence="1" key="1">
    <citation type="submission" date="2021-12" db="EMBL/GenBank/DDBJ databases">
        <authorList>
            <person name="Zaccaron A."/>
            <person name="Stergiopoulos I."/>
        </authorList>
    </citation>
    <scope>NUCLEOTIDE SEQUENCE</scope>
    <source>
        <strain evidence="1">Race5_Kim</strain>
    </source>
</reference>
<keyword evidence="2" id="KW-1185">Reference proteome</keyword>